<organism evidence="1 2">
    <name type="scientific">Arthrobotrys musiformis</name>
    <dbReference type="NCBI Taxonomy" id="47236"/>
    <lineage>
        <taxon>Eukaryota</taxon>
        <taxon>Fungi</taxon>
        <taxon>Dikarya</taxon>
        <taxon>Ascomycota</taxon>
        <taxon>Pezizomycotina</taxon>
        <taxon>Orbiliomycetes</taxon>
        <taxon>Orbiliales</taxon>
        <taxon>Orbiliaceae</taxon>
        <taxon>Arthrobotrys</taxon>
    </lineage>
</organism>
<evidence type="ECO:0000313" key="1">
    <source>
        <dbReference type="EMBL" id="KAK6507915.1"/>
    </source>
</evidence>
<accession>A0AAV9WGC8</accession>
<protein>
    <submittedName>
        <fullName evidence="1">Uncharacterized protein</fullName>
    </submittedName>
</protein>
<name>A0AAV9WGC8_9PEZI</name>
<dbReference type="AlphaFoldDB" id="A0AAV9WGC8"/>
<evidence type="ECO:0000313" key="2">
    <source>
        <dbReference type="Proteomes" id="UP001370758"/>
    </source>
</evidence>
<reference evidence="1 2" key="1">
    <citation type="submission" date="2023-08" db="EMBL/GenBank/DDBJ databases">
        <authorList>
            <person name="Palmer J.M."/>
        </authorList>
    </citation>
    <scope>NUCLEOTIDE SEQUENCE [LARGE SCALE GENOMIC DNA]</scope>
    <source>
        <strain evidence="1 2">TWF481</strain>
    </source>
</reference>
<gene>
    <name evidence="1" type="ORF">TWF481_006336</name>
</gene>
<proteinExistence type="predicted"/>
<sequence>MALLKRIRKKDKSRDPLVSNYEHILRYIHLYISGVLPTLRPRDKSLAQPLKSVPTNLCVLHLLQIQLQMISYHKEHRHLLLD</sequence>
<dbReference type="EMBL" id="JAVHJL010000003">
    <property type="protein sequence ID" value="KAK6507915.1"/>
    <property type="molecule type" value="Genomic_DNA"/>
</dbReference>
<keyword evidence="2" id="KW-1185">Reference proteome</keyword>
<comment type="caution">
    <text evidence="1">The sequence shown here is derived from an EMBL/GenBank/DDBJ whole genome shotgun (WGS) entry which is preliminary data.</text>
</comment>
<dbReference type="Proteomes" id="UP001370758">
    <property type="component" value="Unassembled WGS sequence"/>
</dbReference>